<evidence type="ECO:0000313" key="2">
    <source>
        <dbReference type="Proteomes" id="UP000312512"/>
    </source>
</evidence>
<proteinExistence type="predicted"/>
<evidence type="ECO:0000313" key="1">
    <source>
        <dbReference type="EMBL" id="KAB8189373.1"/>
    </source>
</evidence>
<sequence length="535" mass="57527">MDPTSMPPGDRPHEPGRTGSEAPGRSWDPAAVALANASLLGAGYMMLRRRRPAVVTVVITIVLVAVLALGVRTVWFEAVVLAWWAAVVVHGWYLAGGRPRRSPSVPAGPGREAVRRQRLVALGIAGPVLLAVGFLRFDASRIERDAAAAHRQGECARALSILDGLWAGHHVADAPLTARAERGAEACELLLTAERQAGRDPLLAARTLQAYGAHPSALWASADGRRAELFLARAADELDAALTGDTKALETGFGRLSTVLGQFPGQEGNVQNVMNGFLGHLPADNPCATRAITDWLGERPAAGDVLDGAAGVVPELAPAAILGCGDDLVAAKDWKEARAQYEQLLDQYPKHDLAAKAERGRKKAQLAIELANVRKLLKKPESGGKPAYCTKPARYSGAKPYRGKGPHRALFFGKDDHRRKLPSSWLAKDAADAVLVICAGKMTYGSAVTSCDYRAQRSGWITRVTFRKRKVPVRVYELRTGRRVAAHSVQIGGTSCPRRIHYTIFGSFDPGPPSKRYVSSSTSDVRAGYRPLIRP</sequence>
<dbReference type="InterPro" id="IPR011990">
    <property type="entry name" value="TPR-like_helical_dom_sf"/>
</dbReference>
<evidence type="ECO:0008006" key="3">
    <source>
        <dbReference type="Google" id="ProtNLM"/>
    </source>
</evidence>
<dbReference type="RefSeq" id="WP_139635615.1">
    <property type="nucleotide sequence ID" value="NZ_VDLX02000020.1"/>
</dbReference>
<protein>
    <recommendedName>
        <fullName evidence="3">Tetratricopeptide repeat protein</fullName>
    </recommendedName>
</protein>
<comment type="caution">
    <text evidence="1">The sequence shown here is derived from an EMBL/GenBank/DDBJ whole genome shotgun (WGS) entry which is preliminary data.</text>
</comment>
<keyword evidence="2" id="KW-1185">Reference proteome</keyword>
<dbReference type="Gene3D" id="1.25.40.10">
    <property type="entry name" value="Tetratricopeptide repeat domain"/>
    <property type="match status" value="1"/>
</dbReference>
<dbReference type="EMBL" id="VDLX02000020">
    <property type="protein sequence ID" value="KAB8189373.1"/>
    <property type="molecule type" value="Genomic_DNA"/>
</dbReference>
<dbReference type="Proteomes" id="UP000312512">
    <property type="component" value="Unassembled WGS sequence"/>
</dbReference>
<name>A0A5C4VM37_9ACTN</name>
<reference evidence="1 2" key="1">
    <citation type="submission" date="2019-10" db="EMBL/GenBank/DDBJ databases">
        <title>Nonomuraea sp. nov., isolated from Phyllanthus amarus.</title>
        <authorList>
            <person name="Klykleung N."/>
            <person name="Tanasupawat S."/>
        </authorList>
    </citation>
    <scope>NUCLEOTIDE SEQUENCE [LARGE SCALE GENOMIC DNA]</scope>
    <source>
        <strain evidence="1 2">PA1-10</strain>
    </source>
</reference>
<dbReference type="OrthoDB" id="5176604at2"/>
<accession>A0A5C4VM37</accession>
<dbReference type="AlphaFoldDB" id="A0A5C4VM37"/>
<gene>
    <name evidence="1" type="ORF">FH608_039925</name>
</gene>
<organism evidence="1 2">
    <name type="scientific">Nonomuraea phyllanthi</name>
    <dbReference type="NCBI Taxonomy" id="2219224"/>
    <lineage>
        <taxon>Bacteria</taxon>
        <taxon>Bacillati</taxon>
        <taxon>Actinomycetota</taxon>
        <taxon>Actinomycetes</taxon>
        <taxon>Streptosporangiales</taxon>
        <taxon>Streptosporangiaceae</taxon>
        <taxon>Nonomuraea</taxon>
    </lineage>
</organism>